<dbReference type="Proteomes" id="UP000479043">
    <property type="component" value="Unassembled WGS sequence"/>
</dbReference>
<gene>
    <name evidence="1" type="ORF">GR167_17100</name>
</gene>
<dbReference type="RefSeq" id="WP_160974948.1">
    <property type="nucleotide sequence ID" value="NZ_WWEN01000009.1"/>
</dbReference>
<dbReference type="AlphaFoldDB" id="A0A6L8LLX8"/>
<proteinExistence type="predicted"/>
<dbReference type="EMBL" id="WWEN01000009">
    <property type="protein sequence ID" value="MYM57037.1"/>
    <property type="molecule type" value="Genomic_DNA"/>
</dbReference>
<reference evidence="1 2" key="1">
    <citation type="submission" date="2020-01" db="EMBL/GenBank/DDBJ databases">
        <authorList>
            <person name="Chen S."/>
        </authorList>
    </citation>
    <scope>NUCLEOTIDE SEQUENCE [LARGE SCALE GENOMIC DNA]</scope>
    <source>
        <strain evidence="1 2">GS-10</strain>
    </source>
</reference>
<sequence length="56" mass="6266">MPDPDDLDISETIKAQLEFARELSEMMLAATDRQQQAQMAQQEKLAQLCRSILSGA</sequence>
<name>A0A6L8LLX8_9RHOB</name>
<accession>A0A6L8LLX8</accession>
<evidence type="ECO:0000313" key="2">
    <source>
        <dbReference type="Proteomes" id="UP000479043"/>
    </source>
</evidence>
<organism evidence="1 2">
    <name type="scientific">Thalassovita mangrovi</name>
    <dbReference type="NCBI Taxonomy" id="2692236"/>
    <lineage>
        <taxon>Bacteria</taxon>
        <taxon>Pseudomonadati</taxon>
        <taxon>Pseudomonadota</taxon>
        <taxon>Alphaproteobacteria</taxon>
        <taxon>Rhodobacterales</taxon>
        <taxon>Roseobacteraceae</taxon>
        <taxon>Thalassovita</taxon>
    </lineage>
</organism>
<protein>
    <submittedName>
        <fullName evidence="1">Uncharacterized protein</fullName>
    </submittedName>
</protein>
<keyword evidence="2" id="KW-1185">Reference proteome</keyword>
<evidence type="ECO:0000313" key="1">
    <source>
        <dbReference type="EMBL" id="MYM57037.1"/>
    </source>
</evidence>
<comment type="caution">
    <text evidence="1">The sequence shown here is derived from an EMBL/GenBank/DDBJ whole genome shotgun (WGS) entry which is preliminary data.</text>
</comment>